<dbReference type="EMBL" id="CP012605">
    <property type="protein sequence ID" value="ANH72720.1"/>
    <property type="molecule type" value="Genomic_DNA"/>
</dbReference>
<dbReference type="KEGG" id="rin:ACS15_3754"/>
<dbReference type="AlphaFoldDB" id="A0AAC9BF78"/>
<sequence>MGLRARLTDAASTAAWPAYLCIPVGAKDFSCKPCQVCSDAATNRGGRCHPVTIRQTAIHGWRTLNHE</sequence>
<proteinExistence type="predicted"/>
<organism evidence="1 2">
    <name type="scientific">Ralstonia insidiosa</name>
    <dbReference type="NCBI Taxonomy" id="190721"/>
    <lineage>
        <taxon>Bacteria</taxon>
        <taxon>Pseudomonadati</taxon>
        <taxon>Pseudomonadota</taxon>
        <taxon>Betaproteobacteria</taxon>
        <taxon>Burkholderiales</taxon>
        <taxon>Burkholderiaceae</taxon>
        <taxon>Ralstonia</taxon>
    </lineage>
</organism>
<protein>
    <submittedName>
        <fullName evidence="1">Uncharacterized protein</fullName>
    </submittedName>
</protein>
<evidence type="ECO:0000313" key="1">
    <source>
        <dbReference type="EMBL" id="ANH72720.1"/>
    </source>
</evidence>
<reference evidence="1 2" key="1">
    <citation type="submission" date="2015-09" db="EMBL/GenBank/DDBJ databases">
        <authorList>
            <person name="Xu Y."/>
            <person name="Nagy A."/>
            <person name="Liu N.T."/>
            <person name="Nou X."/>
        </authorList>
    </citation>
    <scope>NUCLEOTIDE SEQUENCE [LARGE SCALE GENOMIC DNA]</scope>
    <source>
        <strain evidence="1 2">FC1138</strain>
    </source>
</reference>
<accession>A0AAC9BF78</accession>
<evidence type="ECO:0000313" key="2">
    <source>
        <dbReference type="Proteomes" id="UP000077927"/>
    </source>
</evidence>
<gene>
    <name evidence="1" type="ORF">ACS15_3754</name>
</gene>
<name>A0AAC9BF78_9RALS</name>
<dbReference type="Proteomes" id="UP000077927">
    <property type="component" value="Chromosome 1"/>
</dbReference>